<evidence type="ECO:0000313" key="1">
    <source>
        <dbReference type="EMBL" id="KAJ3483817.1"/>
    </source>
</evidence>
<gene>
    <name evidence="1" type="ORF">NLI96_g6056</name>
</gene>
<comment type="caution">
    <text evidence="1">The sequence shown here is derived from an EMBL/GenBank/DDBJ whole genome shotgun (WGS) entry which is preliminary data.</text>
</comment>
<dbReference type="EMBL" id="JANAWD010000213">
    <property type="protein sequence ID" value="KAJ3483817.1"/>
    <property type="molecule type" value="Genomic_DNA"/>
</dbReference>
<evidence type="ECO:0000313" key="2">
    <source>
        <dbReference type="Proteomes" id="UP001212997"/>
    </source>
</evidence>
<protein>
    <recommendedName>
        <fullName evidence="3">F-box domain-containing protein</fullName>
    </recommendedName>
</protein>
<dbReference type="Proteomes" id="UP001212997">
    <property type="component" value="Unassembled WGS sequence"/>
</dbReference>
<name>A0AAD5V419_9APHY</name>
<dbReference type="InterPro" id="IPR032675">
    <property type="entry name" value="LRR_dom_sf"/>
</dbReference>
<keyword evidence="2" id="KW-1185">Reference proteome</keyword>
<accession>A0AAD5V419</accession>
<dbReference type="Gene3D" id="3.80.10.10">
    <property type="entry name" value="Ribonuclease Inhibitor"/>
    <property type="match status" value="1"/>
</dbReference>
<organism evidence="1 2">
    <name type="scientific">Meripilus lineatus</name>
    <dbReference type="NCBI Taxonomy" id="2056292"/>
    <lineage>
        <taxon>Eukaryota</taxon>
        <taxon>Fungi</taxon>
        <taxon>Dikarya</taxon>
        <taxon>Basidiomycota</taxon>
        <taxon>Agaricomycotina</taxon>
        <taxon>Agaricomycetes</taxon>
        <taxon>Polyporales</taxon>
        <taxon>Meripilaceae</taxon>
        <taxon>Meripilus</taxon>
    </lineage>
</organism>
<dbReference type="AlphaFoldDB" id="A0AAD5V419"/>
<reference evidence="1" key="1">
    <citation type="submission" date="2022-07" db="EMBL/GenBank/DDBJ databases">
        <title>Genome Sequence of Physisporinus lineatus.</title>
        <authorList>
            <person name="Buettner E."/>
        </authorList>
    </citation>
    <scope>NUCLEOTIDE SEQUENCE</scope>
    <source>
        <strain evidence="1">VT162</strain>
    </source>
</reference>
<proteinExistence type="predicted"/>
<sequence>MQVGYPVRYRYLRQFDLSNDTWSECPQERALDSLLQLLRNGVHLKTLKIDKWRNNSNRPGLTEAVAQLKHLECLTIQGAVPFPSDLTLPLESKLTKIYLHFYSLNRPLTFDKELSRFCDSLKELTIVGCMSYHGSQHVYPNVTRLSQRGGSVDNLSALALAQIFPKLSSLVINLDTDRVGSAALETIRRDNLRQYEEASLPKLSYLRGTPTDLYILGIAHEVTQVEITGLSVLSRQFVPTIMQPVHLSLYVELNHFTAESLVSLIPAERSSELRLRWLRLRLYMRGGPYNSYEGLLMDALYQILSILPVTHLTLFMMCKSRSIFCKETQWESFLKKTTPTSIGMTIAKKMRHLVRLRVEIEGREPVYVEVRRSADETADPSLHDLPDTQSWLRG</sequence>
<evidence type="ECO:0008006" key="3">
    <source>
        <dbReference type="Google" id="ProtNLM"/>
    </source>
</evidence>